<keyword evidence="2" id="KW-1185">Reference proteome</keyword>
<dbReference type="GeneID" id="97611243"/>
<evidence type="ECO:0000313" key="1">
    <source>
        <dbReference type="EMBL" id="PWR74888.1"/>
    </source>
</evidence>
<sequence>MKLKILCLAICILLVVPIQAEKPSGNISGSDPLLPPNIATLYLDPDSYLGQTIIMKGIVATSYPKEHRFILSDSMGCASCQAARKNSETLNVIFSGEIPDKREIVLVSGKLTRGEDDTFSINATSVKK</sequence>
<dbReference type="Proteomes" id="UP000245934">
    <property type="component" value="Unassembled WGS sequence"/>
</dbReference>
<accession>A0A2V2NEP5</accession>
<evidence type="ECO:0000313" key="2">
    <source>
        <dbReference type="Proteomes" id="UP000245934"/>
    </source>
</evidence>
<organism evidence="1 2">
    <name type="scientific">Methanospirillum stamsii</name>
    <dbReference type="NCBI Taxonomy" id="1277351"/>
    <lineage>
        <taxon>Archaea</taxon>
        <taxon>Methanobacteriati</taxon>
        <taxon>Methanobacteriota</taxon>
        <taxon>Stenosarchaea group</taxon>
        <taxon>Methanomicrobia</taxon>
        <taxon>Methanomicrobiales</taxon>
        <taxon>Methanospirillaceae</taxon>
        <taxon>Methanospirillum</taxon>
    </lineage>
</organism>
<dbReference type="RefSeq" id="WP_109940320.1">
    <property type="nucleotide sequence ID" value="NZ_CP176366.1"/>
</dbReference>
<reference evidence="1 2" key="1">
    <citation type="submission" date="2018-05" db="EMBL/GenBank/DDBJ databases">
        <title>Draft genome of Methanospirillum stamsii Pt1.</title>
        <authorList>
            <person name="Dueholm M.S."/>
            <person name="Nielsen P.H."/>
            <person name="Bakmann L.F."/>
            <person name="Otzen D.E."/>
        </authorList>
    </citation>
    <scope>NUCLEOTIDE SEQUENCE [LARGE SCALE GENOMIC DNA]</scope>
    <source>
        <strain evidence="1 2">Pt1</strain>
    </source>
</reference>
<dbReference type="EMBL" id="QGMZ01000014">
    <property type="protein sequence ID" value="PWR74888.1"/>
    <property type="molecule type" value="Genomic_DNA"/>
</dbReference>
<proteinExistence type="predicted"/>
<protein>
    <submittedName>
        <fullName evidence="1">Uncharacterized protein</fullName>
    </submittedName>
</protein>
<gene>
    <name evidence="1" type="ORF">DLD82_06575</name>
</gene>
<dbReference type="AlphaFoldDB" id="A0A2V2NEP5"/>
<comment type="caution">
    <text evidence="1">The sequence shown here is derived from an EMBL/GenBank/DDBJ whole genome shotgun (WGS) entry which is preliminary data.</text>
</comment>
<name>A0A2V2NEP5_9EURY</name>